<keyword evidence="1" id="KW-0732">Signal</keyword>
<name>A0ABS9K9W8_9BACT</name>
<proteinExistence type="predicted"/>
<sequence length="141" mass="15313">MFKKSVFLFALAMLMSGCYHAQVTTGLEASSEVYQKKWATGFIAGLVPPDIVDATEHCSNGVAKVETRHSFLNMVAQAITFSLYSPMEITVTCASGMGAVEGDNEPIELAKSSSKEIQQKTYSEAVSVASQTKKPVYIEFK</sequence>
<accession>A0ABS9K9W8</accession>
<organism evidence="2 3">
    <name type="scientific">Rhodohalobacter sulfatireducens</name>
    <dbReference type="NCBI Taxonomy" id="2911366"/>
    <lineage>
        <taxon>Bacteria</taxon>
        <taxon>Pseudomonadati</taxon>
        <taxon>Balneolota</taxon>
        <taxon>Balneolia</taxon>
        <taxon>Balneolales</taxon>
        <taxon>Balneolaceae</taxon>
        <taxon>Rhodohalobacter</taxon>
    </lineage>
</organism>
<dbReference type="InterPro" id="IPR010438">
    <property type="entry name" value="Lambda_Bor"/>
</dbReference>
<dbReference type="PROSITE" id="PS51257">
    <property type="entry name" value="PROKAR_LIPOPROTEIN"/>
    <property type="match status" value="1"/>
</dbReference>
<comment type="caution">
    <text evidence="2">The sequence shown here is derived from an EMBL/GenBank/DDBJ whole genome shotgun (WGS) entry which is preliminary data.</text>
</comment>
<dbReference type="EMBL" id="JAKLWS010000003">
    <property type="protein sequence ID" value="MCG2587641.1"/>
    <property type="molecule type" value="Genomic_DNA"/>
</dbReference>
<keyword evidence="3" id="KW-1185">Reference proteome</keyword>
<evidence type="ECO:0000256" key="1">
    <source>
        <dbReference type="SAM" id="SignalP"/>
    </source>
</evidence>
<reference evidence="2" key="2">
    <citation type="submission" date="2024-05" db="EMBL/GenBank/DDBJ databases">
        <title>Rhodohalobacter halophilus gen. nov., sp. nov., a moderately halophilic member of the family Balneolaceae.</title>
        <authorList>
            <person name="Xia J."/>
        </authorList>
    </citation>
    <scope>NUCLEOTIDE SEQUENCE</scope>
    <source>
        <strain evidence="2">WB101</strain>
    </source>
</reference>
<reference evidence="2" key="1">
    <citation type="submission" date="2022-01" db="EMBL/GenBank/DDBJ databases">
        <authorList>
            <person name="Wang Y."/>
        </authorList>
    </citation>
    <scope>NUCLEOTIDE SEQUENCE</scope>
    <source>
        <strain evidence="2">WB101</strain>
    </source>
</reference>
<dbReference type="Pfam" id="PF06291">
    <property type="entry name" value="Lambda_Bor"/>
    <property type="match status" value="1"/>
</dbReference>
<evidence type="ECO:0000313" key="2">
    <source>
        <dbReference type="EMBL" id="MCG2587641.1"/>
    </source>
</evidence>
<protein>
    <submittedName>
        <fullName evidence="2">Bor family protein</fullName>
    </submittedName>
</protein>
<feature type="signal peptide" evidence="1">
    <location>
        <begin position="1"/>
        <end position="21"/>
    </location>
</feature>
<feature type="chain" id="PRO_5047528608" evidence="1">
    <location>
        <begin position="22"/>
        <end position="141"/>
    </location>
</feature>
<evidence type="ECO:0000313" key="3">
    <source>
        <dbReference type="Proteomes" id="UP001165366"/>
    </source>
</evidence>
<dbReference type="Proteomes" id="UP001165366">
    <property type="component" value="Unassembled WGS sequence"/>
</dbReference>
<gene>
    <name evidence="2" type="ORF">L6773_03620</name>
</gene>